<dbReference type="InParanoid" id="A0A1V9WZZ2"/>
<dbReference type="OrthoDB" id="3936150at2759"/>
<reference evidence="1 2" key="1">
    <citation type="journal article" date="2017" name="Gigascience">
        <title>Draft genome of the honey bee ectoparasitic mite, Tropilaelaps mercedesae, is shaped by the parasitic life history.</title>
        <authorList>
            <person name="Dong X."/>
            <person name="Armstrong S.D."/>
            <person name="Xia D."/>
            <person name="Makepeace B.L."/>
            <person name="Darby A.C."/>
            <person name="Kadowaki T."/>
        </authorList>
    </citation>
    <scope>NUCLEOTIDE SEQUENCE [LARGE SCALE GENOMIC DNA]</scope>
    <source>
        <strain evidence="1">Wuxi-XJTLU</strain>
    </source>
</reference>
<dbReference type="Proteomes" id="UP000192247">
    <property type="component" value="Unassembled WGS sequence"/>
</dbReference>
<accession>A0A1V9WZZ2</accession>
<comment type="caution">
    <text evidence="1">The sequence shown here is derived from an EMBL/GenBank/DDBJ whole genome shotgun (WGS) entry which is preliminary data.</text>
</comment>
<keyword evidence="2" id="KW-1185">Reference proteome</keyword>
<gene>
    <name evidence="1" type="ORF">BIW11_13864</name>
</gene>
<evidence type="ECO:0000313" key="2">
    <source>
        <dbReference type="Proteomes" id="UP000192247"/>
    </source>
</evidence>
<sequence>GNSLVQMDIGRLSGGLGRYQLMLLAMVFLRSFPSSWTLTGLEFIAGDVDHWCAPPDHNWTPERWRIDGVPTGARCHQFAVDPNGSINRSIIESCNRWAFNTTSVSSSVVEFNLVCERSWQKSAIQSVVFVAQIVGALLTGKLSDR</sequence>
<dbReference type="AlphaFoldDB" id="A0A1V9WZZ2"/>
<evidence type="ECO:0000313" key="1">
    <source>
        <dbReference type="EMBL" id="OQR66880.1"/>
    </source>
</evidence>
<dbReference type="EMBL" id="MNPL01030715">
    <property type="protein sequence ID" value="OQR66880.1"/>
    <property type="molecule type" value="Genomic_DNA"/>
</dbReference>
<protein>
    <submittedName>
        <fullName evidence="1">Organic cation transporter protein-like</fullName>
    </submittedName>
</protein>
<dbReference type="STRING" id="418985.A0A1V9WZZ2"/>
<proteinExistence type="predicted"/>
<feature type="non-terminal residue" evidence="1">
    <location>
        <position position="1"/>
    </location>
</feature>
<organism evidence="1 2">
    <name type="scientific">Tropilaelaps mercedesae</name>
    <dbReference type="NCBI Taxonomy" id="418985"/>
    <lineage>
        <taxon>Eukaryota</taxon>
        <taxon>Metazoa</taxon>
        <taxon>Ecdysozoa</taxon>
        <taxon>Arthropoda</taxon>
        <taxon>Chelicerata</taxon>
        <taxon>Arachnida</taxon>
        <taxon>Acari</taxon>
        <taxon>Parasitiformes</taxon>
        <taxon>Mesostigmata</taxon>
        <taxon>Gamasina</taxon>
        <taxon>Dermanyssoidea</taxon>
        <taxon>Laelapidae</taxon>
        <taxon>Tropilaelaps</taxon>
    </lineage>
</organism>
<name>A0A1V9WZZ2_9ACAR</name>